<gene>
    <name evidence="2" type="ORF">LRAMOSA03557</name>
</gene>
<feature type="compositionally biased region" description="Basic and acidic residues" evidence="1">
    <location>
        <begin position="277"/>
        <end position="296"/>
    </location>
</feature>
<dbReference type="GO" id="GO:0045944">
    <property type="term" value="P:positive regulation of transcription by RNA polymerase II"/>
    <property type="evidence" value="ECO:0007669"/>
    <property type="project" value="TreeGrafter"/>
</dbReference>
<feature type="compositionally biased region" description="Basic and acidic residues" evidence="1">
    <location>
        <begin position="777"/>
        <end position="798"/>
    </location>
</feature>
<dbReference type="PANTHER" id="PTHR10684">
    <property type="entry name" value="NUCLEAR RECEPTOR COACTIVATOR"/>
    <property type="match status" value="1"/>
</dbReference>
<feature type="compositionally biased region" description="Low complexity" evidence="1">
    <location>
        <begin position="139"/>
        <end position="152"/>
    </location>
</feature>
<feature type="compositionally biased region" description="Basic residues" evidence="1">
    <location>
        <begin position="706"/>
        <end position="723"/>
    </location>
</feature>
<feature type="region of interest" description="Disordered" evidence="1">
    <location>
        <begin position="1"/>
        <end position="855"/>
    </location>
</feature>
<dbReference type="AlphaFoldDB" id="A0A077WVK6"/>
<protein>
    <submittedName>
        <fullName evidence="2">Uncharacterized protein</fullName>
    </submittedName>
</protein>
<feature type="compositionally biased region" description="Basic and acidic residues" evidence="1">
    <location>
        <begin position="514"/>
        <end position="550"/>
    </location>
</feature>
<reference evidence="2" key="1">
    <citation type="journal article" date="2014" name="Genome Announc.">
        <title>De novo whole-genome sequence and genome annotation of Lichtheimia ramosa.</title>
        <authorList>
            <person name="Linde J."/>
            <person name="Schwartze V."/>
            <person name="Binder U."/>
            <person name="Lass-Florl C."/>
            <person name="Voigt K."/>
            <person name="Horn F."/>
        </authorList>
    </citation>
    <scope>NUCLEOTIDE SEQUENCE</scope>
    <source>
        <strain evidence="2">JMRC FSU:6197</strain>
    </source>
</reference>
<feature type="compositionally biased region" description="Basic and acidic residues" evidence="1">
    <location>
        <begin position="559"/>
        <end position="582"/>
    </location>
</feature>
<dbReference type="PANTHER" id="PTHR10684:SF4">
    <property type="entry name" value="TAIMAN, ISOFORM G"/>
    <property type="match status" value="1"/>
</dbReference>
<organism evidence="2">
    <name type="scientific">Lichtheimia ramosa</name>
    <dbReference type="NCBI Taxonomy" id="688394"/>
    <lineage>
        <taxon>Eukaryota</taxon>
        <taxon>Fungi</taxon>
        <taxon>Fungi incertae sedis</taxon>
        <taxon>Mucoromycota</taxon>
        <taxon>Mucoromycotina</taxon>
        <taxon>Mucoromycetes</taxon>
        <taxon>Mucorales</taxon>
        <taxon>Lichtheimiaceae</taxon>
        <taxon>Lichtheimia</taxon>
    </lineage>
</organism>
<dbReference type="EMBL" id="LK023346">
    <property type="protein sequence ID" value="CDS11294.1"/>
    <property type="molecule type" value="Genomic_DNA"/>
</dbReference>
<feature type="compositionally biased region" description="Basic and acidic residues" evidence="1">
    <location>
        <begin position="617"/>
        <end position="628"/>
    </location>
</feature>
<accession>A0A077WVK6</accession>
<feature type="compositionally biased region" description="Basic and acidic residues" evidence="1">
    <location>
        <begin position="371"/>
        <end position="391"/>
    </location>
</feature>
<feature type="compositionally biased region" description="Low complexity" evidence="1">
    <location>
        <begin position="240"/>
        <end position="250"/>
    </location>
</feature>
<feature type="compositionally biased region" description="Low complexity" evidence="1">
    <location>
        <begin position="159"/>
        <end position="179"/>
    </location>
</feature>
<feature type="compositionally biased region" description="Low complexity" evidence="1">
    <location>
        <begin position="118"/>
        <end position="129"/>
    </location>
</feature>
<feature type="compositionally biased region" description="Polar residues" evidence="1">
    <location>
        <begin position="838"/>
        <end position="851"/>
    </location>
</feature>
<feature type="compositionally biased region" description="Basic and acidic residues" evidence="1">
    <location>
        <begin position="747"/>
        <end position="757"/>
    </location>
</feature>
<evidence type="ECO:0000313" key="2">
    <source>
        <dbReference type="EMBL" id="CDS11294.1"/>
    </source>
</evidence>
<feature type="compositionally biased region" description="Basic and acidic residues" evidence="1">
    <location>
        <begin position="214"/>
        <end position="239"/>
    </location>
</feature>
<evidence type="ECO:0000256" key="1">
    <source>
        <dbReference type="SAM" id="MobiDB-lite"/>
    </source>
</evidence>
<sequence>MSGDTPASTTGRYSSINRKFTGSMSPATGHSQARSNNTRNRVLTSKISAPRPINLPSLRRENAASSEWSQSSNSCSTTSVNGGVSASGWGSPSPVSSPYSSPQKLDHADNAAKPVEWQQQQQQNEHPQQQPSPVLSKTSSSQEASPSSPQQPRAWGSPAISTTTTTTTTANITSSTTSADFPTAAETMSSPPPTQVDQSKKSDKKESLSSVLSDPEHLDWDELVRQDLEEHHDEEKPEESSPSPSQVENETTVLPSDRFTQDYDRSYPPHILQVTEDQERHYKGYRENPSRRDAYSWREGGGGGTTGNNVRNHRDRRPSGDRLWGRSSSRDRQSDRGRSQHRYERRPSYDRRSGGGSSVNFHPTIMQRPRRMSEHSARSDRSSSRDDHSTHEPVPSLDSLPETSSTSPTIPRPKELTAAQREYMHTAAERAKKRRDEEEAEREAARERARKKAEALAAAMQNKESFEKTTTSSDDKTADSNGDDQQQQQQTVKEDKKDEEIKSDESTLNETSAVDDKSETTKDVKDEEKEDTKSSKSDQRKIEDKFQKLKDNRKKSKKKDKDDKSEDTASKPDDTRSLNNDRQKRKTKKHKDNKESKKENLDKVDSDEEEVVQWNEYVERVRGNKDTESFTPTSGASAWSAYADRLQAKDEQRWNQQVEQYAAERNLDPSMFKDLRQFDRHGRRDRPPATSDKLMDDNDNASVTDKRKKDRKDRKDKKSRHNDRRQSKDEQSKLDNEEQWPSLGNDIKADDTTKEAETASTSTTKSKNKRDNRRKVKDTTRKDVDKSTDADAKKKDEQTSTTDDISQDNIDNKAASLTSETASSPREKEPADTATRIPDQSSSEHITVTTEDVQEDWNRAQRRQFLINSGHPIFPTRVEDVATLKPPYLSFMTIMDGVDPNMLMDLNEQTRHLLIKSPHDVPDAAVDGVMFTDQDRQVGHQMQMPLATTLPSGASNYPPFYVYSTMPPFANGTYMHNPMYAPRPDGQQVAAFASPTTQQQQQQPMLYYMQHPAQHVFPQWQGMPHVQQQQTPQQYSNQRRHR</sequence>
<dbReference type="GO" id="GO:0005634">
    <property type="term" value="C:nucleus"/>
    <property type="evidence" value="ECO:0007669"/>
    <property type="project" value="InterPro"/>
</dbReference>
<feature type="compositionally biased region" description="Basic and acidic residues" evidence="1">
    <location>
        <begin position="665"/>
        <end position="687"/>
    </location>
</feature>
<feature type="compositionally biased region" description="Polar residues" evidence="1">
    <location>
        <begin position="799"/>
        <end position="824"/>
    </location>
</feature>
<feature type="compositionally biased region" description="Basic and acidic residues" evidence="1">
    <location>
        <begin position="592"/>
        <end position="604"/>
    </location>
</feature>
<feature type="compositionally biased region" description="Basic and acidic residues" evidence="1">
    <location>
        <begin position="492"/>
        <end position="505"/>
    </location>
</feature>
<dbReference type="InterPro" id="IPR017426">
    <property type="entry name" value="Nuclear_rcpt_coactivator"/>
</dbReference>
<feature type="compositionally biased region" description="Low complexity" evidence="1">
    <location>
        <begin position="479"/>
        <end position="491"/>
    </location>
</feature>
<dbReference type="OrthoDB" id="2399720at2759"/>
<feature type="compositionally biased region" description="Basic residues" evidence="1">
    <location>
        <begin position="766"/>
        <end position="776"/>
    </location>
</feature>
<feature type="region of interest" description="Disordered" evidence="1">
    <location>
        <begin position="1023"/>
        <end position="1042"/>
    </location>
</feature>
<dbReference type="GO" id="GO:0003713">
    <property type="term" value="F:transcription coactivator activity"/>
    <property type="evidence" value="ECO:0007669"/>
    <property type="project" value="InterPro"/>
</dbReference>
<feature type="compositionally biased region" description="Low complexity" evidence="1">
    <location>
        <begin position="63"/>
        <end position="102"/>
    </location>
</feature>
<feature type="compositionally biased region" description="Basic and acidic residues" evidence="1">
    <location>
        <begin position="198"/>
        <end position="207"/>
    </location>
</feature>
<feature type="compositionally biased region" description="Basic and acidic residues" evidence="1">
    <location>
        <begin position="724"/>
        <end position="736"/>
    </location>
</feature>
<name>A0A077WVK6_9FUNG</name>
<proteinExistence type="predicted"/>
<feature type="compositionally biased region" description="Basic and acidic residues" evidence="1">
    <location>
        <begin position="317"/>
        <end position="353"/>
    </location>
</feature>
<feature type="compositionally biased region" description="Basic and acidic residues" evidence="1">
    <location>
        <begin position="422"/>
        <end position="447"/>
    </location>
</feature>
<feature type="compositionally biased region" description="Polar residues" evidence="1">
    <location>
        <begin position="1"/>
        <end position="47"/>
    </location>
</feature>